<dbReference type="OrthoDB" id="10027013at2759"/>
<comment type="similarity">
    <text evidence="2">Belongs to the unc-50 family.</text>
</comment>
<evidence type="ECO:0000256" key="4">
    <source>
        <dbReference type="ARBA" id="ARBA00022989"/>
    </source>
</evidence>
<proteinExistence type="inferred from homology"/>
<comment type="subcellular location">
    <subcellularLocation>
        <location evidence="1">Membrane</location>
        <topology evidence="1">Multi-pass membrane protein</topology>
    </subcellularLocation>
</comment>
<dbReference type="Pfam" id="PF05216">
    <property type="entry name" value="UNC-50"/>
    <property type="match status" value="1"/>
</dbReference>
<keyword evidence="9" id="KW-1185">Reference proteome</keyword>
<name>S9VXB1_9TRYP</name>
<sequence>MLSGSGFGGASRWVARLPPFLQRALQVDQMEFDSALSQMYSLLVKPNVVSKMSKARKMTKNHYYRDDPAFVVLQLFFIVVTVVAYHLSLGNGFLALLYYIVYDITVYVITAFIGASVTLVVLTKYMMRDTFVNEARRDIEWQYCFDVHCNGYFVYFMWTRVVQYLLLHALLSTSMYACVISVLLFLGGCVSYFYTVFLGYLELPVLTSQQKLMYPVPVLAFVALVILFCNYNLTAAIVCYHWPAA</sequence>
<feature type="transmembrane region" description="Helical" evidence="6">
    <location>
        <begin position="165"/>
        <end position="194"/>
    </location>
</feature>
<feature type="transmembrane region" description="Helical" evidence="6">
    <location>
        <begin position="99"/>
        <end position="122"/>
    </location>
</feature>
<reference evidence="7 9" key="1">
    <citation type="journal article" date="2013" name="PLoS ONE">
        <title>Predicting the Proteins of Angomonas deanei, Strigomonas culicis and Their Respective Endosymbionts Reveals New Aspects of the Trypanosomatidae Family.</title>
        <authorList>
            <person name="Motta M.C."/>
            <person name="Martins A.C."/>
            <person name="de Souza S.S."/>
            <person name="Catta-Preta C.M."/>
            <person name="Silva R."/>
            <person name="Klein C.C."/>
            <person name="de Almeida L.G."/>
            <person name="de Lima Cunha O."/>
            <person name="Ciapina L.P."/>
            <person name="Brocchi M."/>
            <person name="Colabardini A.C."/>
            <person name="de Araujo Lima B."/>
            <person name="Machado C.R."/>
            <person name="de Almeida Soares C.M."/>
            <person name="Probst C.M."/>
            <person name="de Menezes C.B."/>
            <person name="Thompson C.E."/>
            <person name="Bartholomeu D.C."/>
            <person name="Gradia D.F."/>
            <person name="Pavoni D.P."/>
            <person name="Grisard E.C."/>
            <person name="Fantinatti-Garboggini F."/>
            <person name="Marchini F.K."/>
            <person name="Rodrigues-Luiz G.F."/>
            <person name="Wagner G."/>
            <person name="Goldman G.H."/>
            <person name="Fietto J.L."/>
            <person name="Elias M.C."/>
            <person name="Goldman M.H."/>
            <person name="Sagot M.F."/>
            <person name="Pereira M."/>
            <person name="Stoco P.H."/>
            <person name="de Mendonca-Neto R.P."/>
            <person name="Teixeira S.M."/>
            <person name="Maciel T.E."/>
            <person name="de Oliveira Mendes T.A."/>
            <person name="Urmenyi T.P."/>
            <person name="de Souza W."/>
            <person name="Schenkman S."/>
            <person name="de Vasconcelos A.T."/>
        </authorList>
    </citation>
    <scope>NUCLEOTIDE SEQUENCE [LARGE SCALE GENOMIC DNA]</scope>
</reference>
<evidence type="ECO:0000256" key="5">
    <source>
        <dbReference type="ARBA" id="ARBA00023136"/>
    </source>
</evidence>
<evidence type="ECO:0000313" key="8">
    <source>
        <dbReference type="EMBL" id="EPY33866.1"/>
    </source>
</evidence>
<evidence type="ECO:0000256" key="1">
    <source>
        <dbReference type="ARBA" id="ARBA00004141"/>
    </source>
</evidence>
<organism evidence="7 9">
    <name type="scientific">Strigomonas culicis</name>
    <dbReference type="NCBI Taxonomy" id="28005"/>
    <lineage>
        <taxon>Eukaryota</taxon>
        <taxon>Discoba</taxon>
        <taxon>Euglenozoa</taxon>
        <taxon>Kinetoplastea</taxon>
        <taxon>Metakinetoplastina</taxon>
        <taxon>Trypanosomatida</taxon>
        <taxon>Trypanosomatidae</taxon>
        <taxon>Strigomonadinae</taxon>
        <taxon>Strigomonas</taxon>
    </lineage>
</organism>
<comment type="caution">
    <text evidence="7">The sequence shown here is derived from an EMBL/GenBank/DDBJ whole genome shotgun (WGS) entry which is preliminary data.</text>
</comment>
<keyword evidence="5 6" id="KW-0472">Membrane</keyword>
<dbReference type="GO" id="GO:0000139">
    <property type="term" value="C:Golgi membrane"/>
    <property type="evidence" value="ECO:0007669"/>
    <property type="project" value="TreeGrafter"/>
</dbReference>
<dbReference type="AlphaFoldDB" id="S9VXB1"/>
<evidence type="ECO:0000256" key="2">
    <source>
        <dbReference type="ARBA" id="ARBA00006293"/>
    </source>
</evidence>
<evidence type="ECO:0000313" key="7">
    <source>
        <dbReference type="EMBL" id="EPY31646.1"/>
    </source>
</evidence>
<keyword evidence="4 6" id="KW-1133">Transmembrane helix</keyword>
<dbReference type="InterPro" id="IPR007881">
    <property type="entry name" value="UNC-50"/>
</dbReference>
<evidence type="ECO:0000256" key="6">
    <source>
        <dbReference type="SAM" id="Phobius"/>
    </source>
</evidence>
<dbReference type="PANTHER" id="PTHR12841:SF6">
    <property type="entry name" value="PROTEIN UNC-50 HOMOLOG"/>
    <property type="match status" value="1"/>
</dbReference>
<reference evidence="7" key="2">
    <citation type="submission" date="2013-03" db="EMBL/GenBank/DDBJ databases">
        <authorList>
            <person name="Motta M.C.M."/>
            <person name="Martins A.C.A."/>
            <person name="Preta C.M.C.C."/>
            <person name="Silva R."/>
            <person name="de Souza S.S."/>
            <person name="Klein C.C."/>
            <person name="de Almeida L.G.P."/>
            <person name="Cunha O.L."/>
            <person name="Colabardini A.C."/>
            <person name="Lima B.A."/>
            <person name="Machado C.R."/>
            <person name="Soares C.M.A."/>
            <person name="de Menezes C.B.A."/>
            <person name="Bartolomeu D.C."/>
            <person name="Grisard E.C."/>
            <person name="Fantinatti-Garboggini F."/>
            <person name="Rodrigues-Luiz G.F."/>
            <person name="Wagner G."/>
            <person name="Goldman G.H."/>
            <person name="Fietto J.L.R."/>
            <person name="Ciapina L.P."/>
            <person name="Brocchi M."/>
            <person name="Elias M.C."/>
            <person name="Goldman M.H.S."/>
            <person name="Sagot M.-F."/>
            <person name="Pereira M."/>
            <person name="Stoco P.H."/>
            <person name="Teixeira S.M.R."/>
            <person name="de Mendonca-Neto R.P."/>
            <person name="Maciel T.E.F."/>
            <person name="Mendes T.A.O."/>
            <person name="Urmenyi T.P."/>
            <person name="Teixeira M.M.G."/>
            <person name="de Camargo E.F.P."/>
            <person name="de Sousa W."/>
            <person name="Schenkman S."/>
            <person name="de Vasconcelos A.T.R."/>
        </authorList>
    </citation>
    <scope>NUCLEOTIDE SEQUENCE</scope>
</reference>
<dbReference type="EMBL" id="ATMH01001900">
    <property type="protein sequence ID" value="EPY33866.1"/>
    <property type="molecule type" value="Genomic_DNA"/>
</dbReference>
<accession>S9VXB1</accession>
<evidence type="ECO:0000256" key="3">
    <source>
        <dbReference type="ARBA" id="ARBA00022692"/>
    </source>
</evidence>
<feature type="transmembrane region" description="Helical" evidence="6">
    <location>
        <begin position="214"/>
        <end position="240"/>
    </location>
</feature>
<feature type="transmembrane region" description="Helical" evidence="6">
    <location>
        <begin position="68"/>
        <end position="87"/>
    </location>
</feature>
<dbReference type="Proteomes" id="UP000015354">
    <property type="component" value="Unassembled WGS sequence"/>
</dbReference>
<keyword evidence="3 6" id="KW-0812">Transmembrane</keyword>
<protein>
    <submittedName>
        <fullName evidence="7">UNC-50 family protein</fullName>
    </submittedName>
</protein>
<dbReference type="EMBL" id="ATMH01003351">
    <property type="protein sequence ID" value="EPY31646.1"/>
    <property type="molecule type" value="Genomic_DNA"/>
</dbReference>
<dbReference type="PANTHER" id="PTHR12841">
    <property type="entry name" value="PROTEIN UNC-50 HOMOLOG"/>
    <property type="match status" value="1"/>
</dbReference>
<gene>
    <name evidence="8" type="ORF">STCU_01900</name>
    <name evidence="7" type="ORF">STCU_03351</name>
</gene>
<evidence type="ECO:0000313" key="9">
    <source>
        <dbReference type="Proteomes" id="UP000015354"/>
    </source>
</evidence>